<organism evidence="1 2">
    <name type="scientific">Clostridium rhizosphaerae</name>
    <dbReference type="NCBI Taxonomy" id="2803861"/>
    <lineage>
        <taxon>Bacteria</taxon>
        <taxon>Bacillati</taxon>
        <taxon>Bacillota</taxon>
        <taxon>Clostridia</taxon>
        <taxon>Eubacteriales</taxon>
        <taxon>Clostridiaceae</taxon>
        <taxon>Clostridium</taxon>
    </lineage>
</organism>
<proteinExistence type="predicted"/>
<dbReference type="Gene3D" id="3.30.420.40">
    <property type="match status" value="2"/>
</dbReference>
<dbReference type="SUPFAM" id="SSF53067">
    <property type="entry name" value="Actin-like ATPase domain"/>
    <property type="match status" value="2"/>
</dbReference>
<sequence length="345" mass="39648">MDNIINSETIAIYIGNNYIKILIGNKKKISQFHNIKVPENSVLDDKIINLDAVYEVLDNFLMERKIKTKNVSFAIHGQDIVVRHIDVPIMDEKNIKDAIEWEVNQYLPDEGKNHYIDFEVLGKIIDEDKKMYKVLTAAVPKEKVDIHLELCERLNLNLKSIDISANCAARVFKNISTADKSIDSIGIIDIGNKNSSIIILDKGKLFMEREVPFGIDNVLREVTKRIDLDNNEAFDFILNDFSFSNINEDNEIENRIKTLFDNVLSSFSKIIQFYTTGKVTKKLDKIYITDLGPKFKGLDKYIEEYFQTNVEIPDSPQKINLKVKLPSDCELTSYINTCGLLLRKE</sequence>
<dbReference type="PANTHER" id="PTHR32432:SF3">
    <property type="entry name" value="ETHANOLAMINE UTILIZATION PROTEIN EUTJ"/>
    <property type="match status" value="1"/>
</dbReference>
<dbReference type="InterPro" id="IPR043129">
    <property type="entry name" value="ATPase_NBD"/>
</dbReference>
<dbReference type="Proteomes" id="UP000632377">
    <property type="component" value="Unassembled WGS sequence"/>
</dbReference>
<evidence type="ECO:0000313" key="1">
    <source>
        <dbReference type="EMBL" id="MBL4937197.1"/>
    </source>
</evidence>
<keyword evidence="2" id="KW-1185">Reference proteome</keyword>
<dbReference type="CDD" id="cd24049">
    <property type="entry name" value="ASKHA_NBD_PilM"/>
    <property type="match status" value="1"/>
</dbReference>
<gene>
    <name evidence="1" type="primary">pilM</name>
    <name evidence="1" type="ORF">JK636_15830</name>
</gene>
<dbReference type="PIRSF" id="PIRSF019169">
    <property type="entry name" value="PilM"/>
    <property type="match status" value="1"/>
</dbReference>
<name>A0ABS1TDQ4_9CLOT</name>
<accession>A0ABS1TDQ4</accession>
<dbReference type="Gene3D" id="3.30.1490.300">
    <property type="match status" value="1"/>
</dbReference>
<dbReference type="RefSeq" id="WP_202749949.1">
    <property type="nucleotide sequence ID" value="NZ_JAESWC010000012.1"/>
</dbReference>
<dbReference type="EMBL" id="JAESWC010000012">
    <property type="protein sequence ID" value="MBL4937197.1"/>
    <property type="molecule type" value="Genomic_DNA"/>
</dbReference>
<dbReference type="PANTHER" id="PTHR32432">
    <property type="entry name" value="CELL DIVISION PROTEIN FTSA-RELATED"/>
    <property type="match status" value="1"/>
</dbReference>
<protein>
    <submittedName>
        <fullName evidence="1">Type IV pilus assembly protein PilM</fullName>
    </submittedName>
</protein>
<comment type="caution">
    <text evidence="1">The sequence shown here is derived from an EMBL/GenBank/DDBJ whole genome shotgun (WGS) entry which is preliminary data.</text>
</comment>
<reference evidence="1 2" key="1">
    <citation type="submission" date="2021-01" db="EMBL/GenBank/DDBJ databases">
        <title>Genome public.</title>
        <authorList>
            <person name="Liu C."/>
            <person name="Sun Q."/>
        </authorList>
    </citation>
    <scope>NUCLEOTIDE SEQUENCE [LARGE SCALE GENOMIC DNA]</scope>
    <source>
        <strain evidence="1 2">YIM B02515</strain>
    </source>
</reference>
<evidence type="ECO:0000313" key="2">
    <source>
        <dbReference type="Proteomes" id="UP000632377"/>
    </source>
</evidence>
<dbReference type="Pfam" id="PF11104">
    <property type="entry name" value="PilM_2"/>
    <property type="match status" value="1"/>
</dbReference>
<dbReference type="NCBIfam" id="TIGR01175">
    <property type="entry name" value="pilM"/>
    <property type="match status" value="1"/>
</dbReference>
<dbReference type="InterPro" id="IPR050696">
    <property type="entry name" value="FtsA/MreB"/>
</dbReference>
<dbReference type="InterPro" id="IPR005883">
    <property type="entry name" value="PilM"/>
</dbReference>